<keyword evidence="2" id="KW-0808">Transferase</keyword>
<reference evidence="4 5" key="1">
    <citation type="journal article" date="2015" name="Int. J. Syst. Evol. Microbiol.">
        <title>Carboxylicivirga linearis sp. nov., isolated from a sea cucumber culture pond.</title>
        <authorList>
            <person name="Wang F.Q."/>
            <person name="Zhou Y.X."/>
            <person name="Lin X.Z."/>
            <person name="Chen G.J."/>
            <person name="Du Z.J."/>
        </authorList>
    </citation>
    <scope>NUCLEOTIDE SEQUENCE [LARGE SCALE GENOMIC DNA]</scope>
    <source>
        <strain evidence="4 5">FB218</strain>
    </source>
</reference>
<comment type="caution">
    <text evidence="4">The sequence shown here is derived from an EMBL/GenBank/DDBJ whole genome shotgun (WGS) entry which is preliminary data.</text>
</comment>
<sequence length="168" mass="18498">METHSKYFFSNFKVPSLVSDIKPIIIADSFSTPSNIGSIIRLGANIGVSKIIVLNSSQLRDSKIKKTAGAAIQHVEIVFAETNELPELIPDGYVLTGIETVEGATSIFDPLPQQIAFVMGNEKFGLSDDLLKMCNDYRFIPMPGAIKSMNVSHAASVCLFEWYRQIIN</sequence>
<protein>
    <recommendedName>
        <fullName evidence="3">tRNA/rRNA methyltransferase SpoU type domain-containing protein</fullName>
    </recommendedName>
</protein>
<dbReference type="InterPro" id="IPR001537">
    <property type="entry name" value="SpoU_MeTrfase"/>
</dbReference>
<dbReference type="Pfam" id="PF00588">
    <property type="entry name" value="SpoU_methylase"/>
    <property type="match status" value="1"/>
</dbReference>
<dbReference type="PANTHER" id="PTHR46429:SF2">
    <property type="entry name" value="TRNA_RRNA METHYLTRANSFERASE"/>
    <property type="match status" value="1"/>
</dbReference>
<dbReference type="EMBL" id="JAGUCO010000016">
    <property type="protein sequence ID" value="MBS2099916.1"/>
    <property type="molecule type" value="Genomic_DNA"/>
</dbReference>
<dbReference type="Proteomes" id="UP000708576">
    <property type="component" value="Unassembled WGS sequence"/>
</dbReference>
<proteinExistence type="predicted"/>
<name>A0ABS5JZT0_9BACT</name>
<keyword evidence="5" id="KW-1185">Reference proteome</keyword>
<accession>A0ABS5JZT0</accession>
<keyword evidence="1" id="KW-0489">Methyltransferase</keyword>
<feature type="domain" description="tRNA/rRNA methyltransferase SpoU type" evidence="3">
    <location>
        <begin position="24"/>
        <end position="160"/>
    </location>
</feature>
<evidence type="ECO:0000256" key="1">
    <source>
        <dbReference type="ARBA" id="ARBA00022603"/>
    </source>
</evidence>
<evidence type="ECO:0000313" key="4">
    <source>
        <dbReference type="EMBL" id="MBS2099916.1"/>
    </source>
</evidence>
<dbReference type="RefSeq" id="WP_212217156.1">
    <property type="nucleotide sequence ID" value="NZ_JAGUCO010000016.1"/>
</dbReference>
<dbReference type="InterPro" id="IPR029028">
    <property type="entry name" value="Alpha/beta_knot_MTases"/>
</dbReference>
<gene>
    <name evidence="4" type="ORF">KEM10_16630</name>
</gene>
<dbReference type="PANTHER" id="PTHR46429">
    <property type="entry name" value="23S RRNA (GUANOSINE-2'-O-)-METHYLTRANSFERASE RLMB"/>
    <property type="match status" value="1"/>
</dbReference>
<dbReference type="Gene3D" id="3.40.1280.10">
    <property type="match status" value="1"/>
</dbReference>
<evidence type="ECO:0000259" key="3">
    <source>
        <dbReference type="Pfam" id="PF00588"/>
    </source>
</evidence>
<dbReference type="InterPro" id="IPR004441">
    <property type="entry name" value="rRNA_MeTrfase_TrmH"/>
</dbReference>
<dbReference type="InterPro" id="IPR029026">
    <property type="entry name" value="tRNA_m1G_MTases_N"/>
</dbReference>
<organism evidence="4 5">
    <name type="scientific">Carboxylicivirga linearis</name>
    <dbReference type="NCBI Taxonomy" id="1628157"/>
    <lineage>
        <taxon>Bacteria</taxon>
        <taxon>Pseudomonadati</taxon>
        <taxon>Bacteroidota</taxon>
        <taxon>Bacteroidia</taxon>
        <taxon>Marinilabiliales</taxon>
        <taxon>Marinilabiliaceae</taxon>
        <taxon>Carboxylicivirga</taxon>
    </lineage>
</organism>
<evidence type="ECO:0000313" key="5">
    <source>
        <dbReference type="Proteomes" id="UP000708576"/>
    </source>
</evidence>
<dbReference type="SUPFAM" id="SSF75217">
    <property type="entry name" value="alpha/beta knot"/>
    <property type="match status" value="1"/>
</dbReference>
<evidence type="ECO:0000256" key="2">
    <source>
        <dbReference type="ARBA" id="ARBA00022679"/>
    </source>
</evidence>